<feature type="compositionally biased region" description="Acidic residues" evidence="2">
    <location>
        <begin position="606"/>
        <end position="615"/>
    </location>
</feature>
<dbReference type="AlphaFoldDB" id="A0A8S3Z1F8"/>
<dbReference type="EMBL" id="CAJHNH020001063">
    <property type="protein sequence ID" value="CAG5121322.1"/>
    <property type="molecule type" value="Genomic_DNA"/>
</dbReference>
<keyword evidence="1" id="KW-0175">Coiled coil</keyword>
<name>A0A8S3Z1F8_9EUPU</name>
<sequence>VSRNNSTPQMHNHKKSSRKTPRRPVTPGKSKATAGRDLWMAALKKRQMLLLPNTYRPGSPRHKTPTEYFIDTLRKTGVGISAETNKSQSLTGLKGSSLHYPYLSTSHYMRNVMGTEKFPRTADDPTVRTNAGTPAYKTPEEYYDEVLGLRKQIAALTFENATCKTKIRRLEEENAKKVCEFFYIINGNKINSHSTPSNAELRRTMGDRQADSGAIVHSLKQKILKLEMQLRDKESAFCKLQADLKSTKVEEMRVQLEAVYAELIRLQLSKDSGTPDKPKSTNNNAAKIKALNETVIRLSRSNEQLQAENKSLKEDLDRALQDSVVHVDTKSKMELRGSLEDRLEQLDKRETELLDEVTRLRTVVKKSREDNKRIHDTTSLPPTPRRRQSKLEDDRGSRPSSARVSSRRSSAITHDDVIDSDKRYQGPSEEEVNAFRENRAAKKLQHGWLDYKTRRYDEEMDDAAFTIQEALKGTHARRQRLKNWTSDDYDSSSTVTDDGVYLIQSSLKGHRSRKQHLQKWRNQHNGSDDNDDEIPASPGIRRPSTTQRSPSVQMQKSPRRLSSGSVSFGRPPSAQRPSSASSSKRGSISHTFKTKYVSGTSQATESADDDDDVMF</sequence>
<reference evidence="3" key="1">
    <citation type="submission" date="2021-04" db="EMBL/GenBank/DDBJ databases">
        <authorList>
            <consortium name="Molecular Ecology Group"/>
        </authorList>
    </citation>
    <scope>NUCLEOTIDE SEQUENCE</scope>
</reference>
<organism evidence="3 4">
    <name type="scientific">Candidula unifasciata</name>
    <dbReference type="NCBI Taxonomy" id="100452"/>
    <lineage>
        <taxon>Eukaryota</taxon>
        <taxon>Metazoa</taxon>
        <taxon>Spiralia</taxon>
        <taxon>Lophotrochozoa</taxon>
        <taxon>Mollusca</taxon>
        <taxon>Gastropoda</taxon>
        <taxon>Heterobranchia</taxon>
        <taxon>Euthyneura</taxon>
        <taxon>Panpulmonata</taxon>
        <taxon>Eupulmonata</taxon>
        <taxon>Stylommatophora</taxon>
        <taxon>Helicina</taxon>
        <taxon>Helicoidea</taxon>
        <taxon>Geomitridae</taxon>
        <taxon>Candidula</taxon>
    </lineage>
</organism>
<proteinExistence type="predicted"/>
<feature type="compositionally biased region" description="Polar residues" evidence="2">
    <location>
        <begin position="1"/>
        <end position="10"/>
    </location>
</feature>
<dbReference type="PROSITE" id="PS50096">
    <property type="entry name" value="IQ"/>
    <property type="match status" value="1"/>
</dbReference>
<feature type="region of interest" description="Disordered" evidence="2">
    <location>
        <begin position="367"/>
        <end position="431"/>
    </location>
</feature>
<feature type="compositionally biased region" description="Basic residues" evidence="2">
    <location>
        <begin position="11"/>
        <end position="22"/>
    </location>
</feature>
<evidence type="ECO:0000313" key="4">
    <source>
        <dbReference type="Proteomes" id="UP000678393"/>
    </source>
</evidence>
<evidence type="ECO:0000256" key="2">
    <source>
        <dbReference type="SAM" id="MobiDB-lite"/>
    </source>
</evidence>
<feature type="region of interest" description="Disordered" evidence="2">
    <location>
        <begin position="507"/>
        <end position="615"/>
    </location>
</feature>
<dbReference type="Proteomes" id="UP000678393">
    <property type="component" value="Unassembled WGS sequence"/>
</dbReference>
<evidence type="ECO:0000313" key="3">
    <source>
        <dbReference type="EMBL" id="CAG5121322.1"/>
    </source>
</evidence>
<evidence type="ECO:0008006" key="5">
    <source>
        <dbReference type="Google" id="ProtNLM"/>
    </source>
</evidence>
<feature type="compositionally biased region" description="Basic residues" evidence="2">
    <location>
        <begin position="508"/>
        <end position="522"/>
    </location>
</feature>
<feature type="compositionally biased region" description="Basic and acidic residues" evidence="2">
    <location>
        <begin position="367"/>
        <end position="376"/>
    </location>
</feature>
<protein>
    <recommendedName>
        <fullName evidence="5">IQ domain-containing protein E</fullName>
    </recommendedName>
</protein>
<feature type="non-terminal residue" evidence="3">
    <location>
        <position position="1"/>
    </location>
</feature>
<comment type="caution">
    <text evidence="3">The sequence shown here is derived from an EMBL/GenBank/DDBJ whole genome shotgun (WGS) entry which is preliminary data.</text>
</comment>
<feature type="compositionally biased region" description="Basic and acidic residues" evidence="2">
    <location>
        <begin position="413"/>
        <end position="424"/>
    </location>
</feature>
<gene>
    <name evidence="3" type="ORF">CUNI_LOCUS6880</name>
</gene>
<dbReference type="OrthoDB" id="2136082at2759"/>
<keyword evidence="4" id="KW-1185">Reference proteome</keyword>
<feature type="compositionally biased region" description="Low complexity" evidence="2">
    <location>
        <begin position="398"/>
        <end position="410"/>
    </location>
</feature>
<feature type="compositionally biased region" description="Low complexity" evidence="2">
    <location>
        <begin position="570"/>
        <end position="589"/>
    </location>
</feature>
<feature type="compositionally biased region" description="Polar residues" evidence="2">
    <location>
        <begin position="543"/>
        <end position="566"/>
    </location>
</feature>
<evidence type="ECO:0000256" key="1">
    <source>
        <dbReference type="SAM" id="Coils"/>
    </source>
</evidence>
<feature type="region of interest" description="Disordered" evidence="2">
    <location>
        <begin position="1"/>
        <end position="36"/>
    </location>
</feature>
<feature type="coiled-coil region" evidence="1">
    <location>
        <begin position="288"/>
        <end position="356"/>
    </location>
</feature>
<accession>A0A8S3Z1F8</accession>